<keyword evidence="2" id="KW-1185">Reference proteome</keyword>
<gene>
    <name evidence="1" type="ORF">OSTQU699_LOCUS7724</name>
</gene>
<accession>A0A8S1J3V0</accession>
<name>A0A8S1J3V0_9CHLO</name>
<evidence type="ECO:0000313" key="1">
    <source>
        <dbReference type="EMBL" id="CAD7702367.1"/>
    </source>
</evidence>
<sequence length="155" mass="15757">MAAGGGPAPPGTCPRRAALEICDCGGIGGAGRSFGLAASDPAPRAGGEGPVVERAHRLHGLRQGRGRCEALFLAPQRPARRPPWAAPSAASPMEALALEQWCSRAGTIYCSGRAAQMAAAHVCRVRWLALEGTGTTYGSEVGGDLGGLAARVDTL</sequence>
<protein>
    <submittedName>
        <fullName evidence="1">Uncharacterized protein</fullName>
    </submittedName>
</protein>
<dbReference type="AlphaFoldDB" id="A0A8S1J3V0"/>
<dbReference type="EMBL" id="CAJHUC010001800">
    <property type="protein sequence ID" value="CAD7702367.1"/>
    <property type="molecule type" value="Genomic_DNA"/>
</dbReference>
<proteinExistence type="predicted"/>
<dbReference type="Proteomes" id="UP000708148">
    <property type="component" value="Unassembled WGS sequence"/>
</dbReference>
<reference evidence="1" key="1">
    <citation type="submission" date="2020-12" db="EMBL/GenBank/DDBJ databases">
        <authorList>
            <person name="Iha C."/>
        </authorList>
    </citation>
    <scope>NUCLEOTIDE SEQUENCE</scope>
</reference>
<evidence type="ECO:0000313" key="2">
    <source>
        <dbReference type="Proteomes" id="UP000708148"/>
    </source>
</evidence>
<comment type="caution">
    <text evidence="1">The sequence shown here is derived from an EMBL/GenBank/DDBJ whole genome shotgun (WGS) entry which is preliminary data.</text>
</comment>
<organism evidence="1 2">
    <name type="scientific">Ostreobium quekettii</name>
    <dbReference type="NCBI Taxonomy" id="121088"/>
    <lineage>
        <taxon>Eukaryota</taxon>
        <taxon>Viridiplantae</taxon>
        <taxon>Chlorophyta</taxon>
        <taxon>core chlorophytes</taxon>
        <taxon>Ulvophyceae</taxon>
        <taxon>TCBD clade</taxon>
        <taxon>Bryopsidales</taxon>
        <taxon>Ostreobineae</taxon>
        <taxon>Ostreobiaceae</taxon>
        <taxon>Ostreobium</taxon>
    </lineage>
</organism>